<name>A0A8H6XAX2_9AGAR</name>
<evidence type="ECO:0000313" key="1">
    <source>
        <dbReference type="EMBL" id="KAF7337144.1"/>
    </source>
</evidence>
<evidence type="ECO:0000313" key="2">
    <source>
        <dbReference type="Proteomes" id="UP000620124"/>
    </source>
</evidence>
<proteinExistence type="predicted"/>
<gene>
    <name evidence="1" type="ORF">MVEN_02152400</name>
</gene>
<organism evidence="1 2">
    <name type="scientific">Mycena venus</name>
    <dbReference type="NCBI Taxonomy" id="2733690"/>
    <lineage>
        <taxon>Eukaryota</taxon>
        <taxon>Fungi</taxon>
        <taxon>Dikarya</taxon>
        <taxon>Basidiomycota</taxon>
        <taxon>Agaricomycotina</taxon>
        <taxon>Agaricomycetes</taxon>
        <taxon>Agaricomycetidae</taxon>
        <taxon>Agaricales</taxon>
        <taxon>Marasmiineae</taxon>
        <taxon>Mycenaceae</taxon>
        <taxon>Mycena</taxon>
    </lineage>
</organism>
<accession>A0A8H6XAX2</accession>
<reference evidence="1" key="1">
    <citation type="submission" date="2020-05" db="EMBL/GenBank/DDBJ databases">
        <title>Mycena genomes resolve the evolution of fungal bioluminescence.</title>
        <authorList>
            <person name="Tsai I.J."/>
        </authorList>
    </citation>
    <scope>NUCLEOTIDE SEQUENCE</scope>
    <source>
        <strain evidence="1">CCC161011</strain>
    </source>
</reference>
<comment type="caution">
    <text evidence="1">The sequence shown here is derived from an EMBL/GenBank/DDBJ whole genome shotgun (WGS) entry which is preliminary data.</text>
</comment>
<protein>
    <submittedName>
        <fullName evidence="1">Uncharacterized protein</fullName>
    </submittedName>
</protein>
<sequence>MLLCHVSHDESRLRVSCTYLASVSGYMQATLEIGYWNPPVPFLLPRHPSHLFLCRKEAAVLKFAADVYLWQVAAYVRHDDLALYGRFGGALADGLSRIV</sequence>
<dbReference type="Proteomes" id="UP000620124">
    <property type="component" value="Unassembled WGS sequence"/>
</dbReference>
<dbReference type="EMBL" id="JACAZI010000022">
    <property type="protein sequence ID" value="KAF7337144.1"/>
    <property type="molecule type" value="Genomic_DNA"/>
</dbReference>
<dbReference type="AlphaFoldDB" id="A0A8H6XAX2"/>
<keyword evidence="2" id="KW-1185">Reference proteome</keyword>